<dbReference type="OrthoDB" id="344202at2759"/>
<name>A0A1J4MKR6_9CRYT</name>
<dbReference type="AlphaFoldDB" id="A0A1J4MKR6"/>
<comment type="caution">
    <text evidence="3">The sequence shown here is derived from an EMBL/GenBank/DDBJ whole genome shotgun (WGS) entry which is preliminary data.</text>
</comment>
<proteinExistence type="predicted"/>
<evidence type="ECO:0000313" key="4">
    <source>
        <dbReference type="Proteomes" id="UP000186176"/>
    </source>
</evidence>
<dbReference type="VEuPathDB" id="CryptoDB:cubi_00378"/>
<dbReference type="RefSeq" id="XP_028875971.1">
    <property type="nucleotide sequence ID" value="XM_029017392.1"/>
</dbReference>
<evidence type="ECO:0000256" key="2">
    <source>
        <dbReference type="SAM" id="SignalP"/>
    </source>
</evidence>
<organism evidence="3 4">
    <name type="scientific">Cryptosporidium ubiquitum</name>
    <dbReference type="NCBI Taxonomy" id="857276"/>
    <lineage>
        <taxon>Eukaryota</taxon>
        <taxon>Sar</taxon>
        <taxon>Alveolata</taxon>
        <taxon>Apicomplexa</taxon>
        <taxon>Conoidasida</taxon>
        <taxon>Coccidia</taxon>
        <taxon>Eucoccidiorida</taxon>
        <taxon>Eimeriorina</taxon>
        <taxon>Cryptosporidiidae</taxon>
        <taxon>Cryptosporidium</taxon>
    </lineage>
</organism>
<evidence type="ECO:0000256" key="1">
    <source>
        <dbReference type="SAM" id="MobiDB-lite"/>
    </source>
</evidence>
<gene>
    <name evidence="3" type="ORF">cubi_00378</name>
</gene>
<evidence type="ECO:0000313" key="3">
    <source>
        <dbReference type="EMBL" id="OII74825.1"/>
    </source>
</evidence>
<accession>A0A1J4MKR6</accession>
<protein>
    <submittedName>
        <fullName evidence="3">Uncharacterized protein</fullName>
    </submittedName>
</protein>
<feature type="chain" id="PRO_5009630298" evidence="2">
    <location>
        <begin position="23"/>
        <end position="103"/>
    </location>
</feature>
<keyword evidence="2" id="KW-0732">Signal</keyword>
<sequence length="103" mass="11854">MKVFYFIRTLFLILMIGISVKSENFRHFRELQEESSDFTEDSRNSSKSFLSNTFGPYYDHVSSTISDKLSDGAQKIKEKFKSMVCSAGESIKNYITEKANSIQ</sequence>
<reference evidence="3 4" key="1">
    <citation type="submission" date="2016-10" db="EMBL/GenBank/DDBJ databases">
        <title>Reductive evolution of mitochondrial metabolism and differential evolution of invasion-related proteins in Cryptosporidium.</title>
        <authorList>
            <person name="Liu S."/>
            <person name="Roellig D.M."/>
            <person name="Guo Y."/>
            <person name="Li N."/>
            <person name="Frace M.A."/>
            <person name="Tang K."/>
            <person name="Zhang L."/>
            <person name="Feng Y."/>
            <person name="Xiao L."/>
        </authorList>
    </citation>
    <scope>NUCLEOTIDE SEQUENCE [LARGE SCALE GENOMIC DNA]</scope>
    <source>
        <strain evidence="3">39726</strain>
    </source>
</reference>
<keyword evidence="4" id="KW-1185">Reference proteome</keyword>
<dbReference type="EMBL" id="LRBP01000009">
    <property type="protein sequence ID" value="OII74825.1"/>
    <property type="molecule type" value="Genomic_DNA"/>
</dbReference>
<dbReference type="GeneID" id="39977171"/>
<feature type="signal peptide" evidence="2">
    <location>
        <begin position="1"/>
        <end position="22"/>
    </location>
</feature>
<dbReference type="Proteomes" id="UP000186176">
    <property type="component" value="Unassembled WGS sequence"/>
</dbReference>
<feature type="region of interest" description="Disordered" evidence="1">
    <location>
        <begin position="33"/>
        <end position="53"/>
    </location>
</feature>